<evidence type="ECO:0000256" key="5">
    <source>
        <dbReference type="ARBA" id="ARBA00022840"/>
    </source>
</evidence>
<protein>
    <submittedName>
        <fullName evidence="7">Putrescine/spermidine ABC transporter ATPase</fullName>
    </submittedName>
</protein>
<dbReference type="InterPro" id="IPR008995">
    <property type="entry name" value="Mo/tungstate-bd_C_term_dom"/>
</dbReference>
<dbReference type="PROSITE" id="PS00211">
    <property type="entry name" value="ABC_TRANSPORTER_1"/>
    <property type="match status" value="1"/>
</dbReference>
<reference evidence="7 8" key="1">
    <citation type="submission" date="2014-03" db="EMBL/GenBank/DDBJ databases">
        <title>Draft Genome Sequences of Four Burkholderia Strains.</title>
        <authorList>
            <person name="Liu X.Y."/>
            <person name="Li C.X."/>
            <person name="Xu J.H."/>
        </authorList>
    </citation>
    <scope>NUCLEOTIDE SEQUENCE [LARGE SCALE GENOMIC DNA]</scope>
    <source>
        <strain evidence="7 8">DSM 50014</strain>
    </source>
</reference>
<name>A0A069PXK2_9BURK</name>
<dbReference type="InterPro" id="IPR050093">
    <property type="entry name" value="ABC_SmlMolc_Importer"/>
</dbReference>
<keyword evidence="3" id="KW-0997">Cell inner membrane</keyword>
<dbReference type="Pfam" id="PF08402">
    <property type="entry name" value="TOBE_2"/>
    <property type="match status" value="1"/>
</dbReference>
<keyword evidence="5" id="KW-0067">ATP-binding</keyword>
<evidence type="ECO:0000256" key="4">
    <source>
        <dbReference type="ARBA" id="ARBA00022741"/>
    </source>
</evidence>
<comment type="caution">
    <text evidence="7">The sequence shown here is derived from an EMBL/GenBank/DDBJ whole genome shotgun (WGS) entry which is preliminary data.</text>
</comment>
<dbReference type="Gene3D" id="2.40.50.100">
    <property type="match status" value="1"/>
</dbReference>
<dbReference type="GO" id="GO:0022857">
    <property type="term" value="F:transmembrane transporter activity"/>
    <property type="evidence" value="ECO:0007669"/>
    <property type="project" value="InterPro"/>
</dbReference>
<evidence type="ECO:0000256" key="3">
    <source>
        <dbReference type="ARBA" id="ARBA00022519"/>
    </source>
</evidence>
<dbReference type="InterPro" id="IPR013611">
    <property type="entry name" value="Transp-assoc_OB_typ2"/>
</dbReference>
<dbReference type="AlphaFoldDB" id="A0A069PXK2"/>
<dbReference type="InterPro" id="IPR017871">
    <property type="entry name" value="ABC_transporter-like_CS"/>
</dbReference>
<dbReference type="GO" id="GO:0016887">
    <property type="term" value="F:ATP hydrolysis activity"/>
    <property type="evidence" value="ECO:0007669"/>
    <property type="project" value="InterPro"/>
</dbReference>
<dbReference type="InterPro" id="IPR003439">
    <property type="entry name" value="ABC_transporter-like_ATP-bd"/>
</dbReference>
<dbReference type="PANTHER" id="PTHR42781:SF4">
    <property type="entry name" value="SPERMIDINE_PUTRESCINE IMPORT ATP-BINDING PROTEIN POTA"/>
    <property type="match status" value="1"/>
</dbReference>
<dbReference type="Gene3D" id="3.40.50.300">
    <property type="entry name" value="P-loop containing nucleotide triphosphate hydrolases"/>
    <property type="match status" value="1"/>
</dbReference>
<dbReference type="SMART" id="SM00382">
    <property type="entry name" value="AAA"/>
    <property type="match status" value="1"/>
</dbReference>
<dbReference type="InterPro" id="IPR027417">
    <property type="entry name" value="P-loop_NTPase"/>
</dbReference>
<feature type="domain" description="ABC transporter" evidence="6">
    <location>
        <begin position="17"/>
        <end position="247"/>
    </location>
</feature>
<dbReference type="GO" id="GO:0005524">
    <property type="term" value="F:ATP binding"/>
    <property type="evidence" value="ECO:0007669"/>
    <property type="project" value="UniProtKB-KW"/>
</dbReference>
<evidence type="ECO:0000313" key="8">
    <source>
        <dbReference type="Proteomes" id="UP000027466"/>
    </source>
</evidence>
<dbReference type="SUPFAM" id="SSF52540">
    <property type="entry name" value="P-loop containing nucleoside triphosphate hydrolases"/>
    <property type="match status" value="1"/>
</dbReference>
<evidence type="ECO:0000259" key="6">
    <source>
        <dbReference type="PROSITE" id="PS50893"/>
    </source>
</evidence>
<organism evidence="7 8">
    <name type="scientific">Caballeronia glathei</name>
    <dbReference type="NCBI Taxonomy" id="60547"/>
    <lineage>
        <taxon>Bacteria</taxon>
        <taxon>Pseudomonadati</taxon>
        <taxon>Pseudomonadota</taxon>
        <taxon>Betaproteobacteria</taxon>
        <taxon>Burkholderiales</taxon>
        <taxon>Burkholderiaceae</taxon>
        <taxon>Caballeronia</taxon>
    </lineage>
</organism>
<dbReference type="Proteomes" id="UP000027466">
    <property type="component" value="Unassembled WGS sequence"/>
</dbReference>
<keyword evidence="8" id="KW-1185">Reference proteome</keyword>
<keyword evidence="1" id="KW-0813">Transport</keyword>
<keyword evidence="2" id="KW-1003">Cell membrane</keyword>
<proteinExistence type="predicted"/>
<dbReference type="EMBL" id="JFHC01000020">
    <property type="protein sequence ID" value="KDR42116.1"/>
    <property type="molecule type" value="Genomic_DNA"/>
</dbReference>
<evidence type="ECO:0000256" key="1">
    <source>
        <dbReference type="ARBA" id="ARBA00022448"/>
    </source>
</evidence>
<dbReference type="PROSITE" id="PS50893">
    <property type="entry name" value="ABC_TRANSPORTER_2"/>
    <property type="match status" value="1"/>
</dbReference>
<gene>
    <name evidence="7" type="primary">potA</name>
    <name evidence="7" type="ORF">BG61_13350</name>
</gene>
<dbReference type="STRING" id="60547.GCA_000751215_03741"/>
<dbReference type="GO" id="GO:0043190">
    <property type="term" value="C:ATP-binding cassette (ABC) transporter complex"/>
    <property type="evidence" value="ECO:0007669"/>
    <property type="project" value="InterPro"/>
</dbReference>
<dbReference type="InterPro" id="IPR003593">
    <property type="entry name" value="AAA+_ATPase"/>
</dbReference>
<dbReference type="SUPFAM" id="SSF50331">
    <property type="entry name" value="MOP-like"/>
    <property type="match status" value="1"/>
</dbReference>
<dbReference type="Pfam" id="PF00005">
    <property type="entry name" value="ABC_tran"/>
    <property type="match status" value="1"/>
</dbReference>
<dbReference type="GO" id="GO:0015697">
    <property type="term" value="P:quaternary ammonium group transport"/>
    <property type="evidence" value="ECO:0007669"/>
    <property type="project" value="UniProtKB-ARBA"/>
</dbReference>
<sequence>MLMMPLPVPQSAYQSRVSLNEVSKSYGGRRALREFSLDVAAGEFLAVLGPSGSGKTTALRLIAGLETPDEGQVFIEGRDVTCVPAEQRDVNTVFQSYALFPHLNVLDNVAYGPRMRGLSRKARHARAYDLLELVRLSDAAMRRPHELSGGMQQRVALARALANAPAVLLLDEPLGALDRKLRCEMQRELRRVHSELAGTFIYVTHDQEEAFAMADRLAVMREGRIEQVGSPAEIYDRPANAWVARFVGGANMLRAHVDRIGRSAMLTSRPGLIEAGYFDEDLMSGDTALVVIRPEATRIERSGPTALTRTNRLAARLLHVVTAGPSRRLSAVTADGSVFDSIEARKPGMSPSHGLAPGNPVFITFDAGSVRAYRDDWFA</sequence>
<evidence type="ECO:0000313" key="7">
    <source>
        <dbReference type="EMBL" id="KDR42116.1"/>
    </source>
</evidence>
<dbReference type="FunFam" id="3.40.50.300:FF:000425">
    <property type="entry name" value="Probable ABC transporter, ATP-binding subunit"/>
    <property type="match status" value="1"/>
</dbReference>
<keyword evidence="3" id="KW-0472">Membrane</keyword>
<evidence type="ECO:0000256" key="2">
    <source>
        <dbReference type="ARBA" id="ARBA00022475"/>
    </source>
</evidence>
<accession>A0A069PXK2</accession>
<dbReference type="PANTHER" id="PTHR42781">
    <property type="entry name" value="SPERMIDINE/PUTRESCINE IMPORT ATP-BINDING PROTEIN POTA"/>
    <property type="match status" value="1"/>
</dbReference>
<keyword evidence="4" id="KW-0547">Nucleotide-binding</keyword>